<evidence type="ECO:0000256" key="1">
    <source>
        <dbReference type="SAM" id="Phobius"/>
    </source>
</evidence>
<feature type="transmembrane region" description="Helical" evidence="1">
    <location>
        <begin position="44"/>
        <end position="61"/>
    </location>
</feature>
<feature type="transmembrane region" description="Helical" evidence="1">
    <location>
        <begin position="109"/>
        <end position="129"/>
    </location>
</feature>
<keyword evidence="1" id="KW-0812">Transmembrane</keyword>
<evidence type="ECO:0000313" key="2">
    <source>
        <dbReference type="EMBL" id="EFD92659.1"/>
    </source>
</evidence>
<accession>D6GVU8</accession>
<dbReference type="AlphaFoldDB" id="D6GVU8"/>
<dbReference type="EMBL" id="GG745557">
    <property type="protein sequence ID" value="EFD92659.1"/>
    <property type="molecule type" value="Genomic_DNA"/>
</dbReference>
<reference evidence="2 3" key="1">
    <citation type="journal article" date="2010" name="Proc. Natl. Acad. Sci. U.S.A.">
        <title>Enigmatic, ultrasmall, uncultivated Archaea.</title>
        <authorList>
            <person name="Baker B.J."/>
            <person name="Comolli L.R."/>
            <person name="Dick G.J."/>
            <person name="Hauser L.J."/>
            <person name="Hyatt D."/>
            <person name="Dill B.D."/>
            <person name="Land M.L."/>
            <person name="Verberkmoes N.C."/>
            <person name="Hettich R.L."/>
            <person name="Banfield J.F."/>
        </authorList>
    </citation>
    <scope>NUCLEOTIDE SEQUENCE [LARGE SCALE GENOMIC DNA]</scope>
</reference>
<organism evidence="2 3">
    <name type="scientific">Candidatus Parvarchaeum acidophilus ARMAN-5</name>
    <dbReference type="NCBI Taxonomy" id="662762"/>
    <lineage>
        <taxon>Archaea</taxon>
        <taxon>Candidatus Parvarchaeota</taxon>
        <taxon>Candidatus Parvarchaeum</taxon>
    </lineage>
</organism>
<proteinExistence type="predicted"/>
<keyword evidence="1" id="KW-1133">Transmembrane helix</keyword>
<keyword evidence="1" id="KW-0472">Membrane</keyword>
<gene>
    <name evidence="2" type="ORF">BJBARM5_0617</name>
</gene>
<protein>
    <submittedName>
        <fullName evidence="2">Uncharacterized protein</fullName>
    </submittedName>
</protein>
<sequence>MLQNQQYKSIITKVSYHQKKTIFCFSIICWKLPNKLGIMGCFRYKYIYLGSYFYAFLFSLVCKKSQLYQNKEPSIYILIFNIIIMLDKTSPMPKQIPTADIQSRKHKGIIPIAAVVIVVIVAIFIFASYEGYIPFLKISTSTNPYYSVANIQQLSSVSSSISNKSNPFNMSYDFTLQLKAKTGPLNLSFNLPIKGFVEHYSPVTRQTANIYLVNLQKQVAALSGSNISSLPSAFDILNLTILTNSTGGELCVPFSVLLDGSNPNIQAKGLLLNDTSLTNSSLICIYVNDKNIISNPLSLLNSTSSLNISQLNVSELNGLNKSLTIKFVNNEVYNGNKCSLISINTTNSFEKEYNASFGFDLCFSNSYGVALYGNFLLNLTKDAGVISSILGSSGSAPSFSNIIISGSLTSSFENPPVSLSSVSSLPSGSYSTNLSRLVGLAQANLGGATSVQAPAALSNYVKTYFPSLVLDQNLSSSGYYTFSSPALILPNSTVYTPGIRLVFSSYPALGENLSELISYSTSYENISIDGYAGLETNYTSGNVSVDVAYILANGNLYAVSGDATGSLYGAQFNSSFPVMLNNFKPSYLS</sequence>
<name>D6GVU8_PARA5</name>
<evidence type="ECO:0000313" key="3">
    <source>
        <dbReference type="Proteomes" id="UP000009376"/>
    </source>
</evidence>
<dbReference type="Proteomes" id="UP000009376">
    <property type="component" value="Unassembled WGS sequence"/>
</dbReference>